<evidence type="ECO:0000313" key="2">
    <source>
        <dbReference type="EMBL" id="KAL1506546.1"/>
    </source>
</evidence>
<name>A0ABD1EZR7_HYPHA</name>
<proteinExistence type="predicted"/>
<comment type="caution">
    <text evidence="2">The sequence shown here is derived from an EMBL/GenBank/DDBJ whole genome shotgun (WGS) entry which is preliminary data.</text>
</comment>
<evidence type="ECO:0000256" key="1">
    <source>
        <dbReference type="SAM" id="MobiDB-lite"/>
    </source>
</evidence>
<reference evidence="2 3" key="1">
    <citation type="submission" date="2024-05" db="EMBL/GenBank/DDBJ databases">
        <title>Genetic variation in Jamaican populations of the coffee berry borer (Hypothenemus hampei).</title>
        <authorList>
            <person name="Errbii M."/>
            <person name="Myrie A."/>
        </authorList>
    </citation>
    <scope>NUCLEOTIDE SEQUENCE [LARGE SCALE GENOMIC DNA]</scope>
    <source>
        <strain evidence="2">JA-Hopewell-2020-01-JO</strain>
        <tissue evidence="2">Whole body</tissue>
    </source>
</reference>
<accession>A0ABD1EZR7</accession>
<organism evidence="2 3">
    <name type="scientific">Hypothenemus hampei</name>
    <name type="common">Coffee berry borer</name>
    <dbReference type="NCBI Taxonomy" id="57062"/>
    <lineage>
        <taxon>Eukaryota</taxon>
        <taxon>Metazoa</taxon>
        <taxon>Ecdysozoa</taxon>
        <taxon>Arthropoda</taxon>
        <taxon>Hexapoda</taxon>
        <taxon>Insecta</taxon>
        <taxon>Pterygota</taxon>
        <taxon>Neoptera</taxon>
        <taxon>Endopterygota</taxon>
        <taxon>Coleoptera</taxon>
        <taxon>Polyphaga</taxon>
        <taxon>Cucujiformia</taxon>
        <taxon>Curculionidae</taxon>
        <taxon>Scolytinae</taxon>
        <taxon>Hypothenemus</taxon>
    </lineage>
</organism>
<feature type="compositionally biased region" description="Basic and acidic residues" evidence="1">
    <location>
        <begin position="33"/>
        <end position="54"/>
    </location>
</feature>
<protein>
    <submittedName>
        <fullName evidence="2">Uncharacterized protein</fullName>
    </submittedName>
</protein>
<gene>
    <name evidence="2" type="ORF">ABEB36_005886</name>
</gene>
<keyword evidence="3" id="KW-1185">Reference proteome</keyword>
<sequence length="61" mass="7054">MINVEHVYPIASVTVKLYLLSTSMNKEHRYHRPEVAEWTNKKDMKGEGRGDGQRAKTAKRP</sequence>
<evidence type="ECO:0000313" key="3">
    <source>
        <dbReference type="Proteomes" id="UP001566132"/>
    </source>
</evidence>
<dbReference type="EMBL" id="JBDJPC010000004">
    <property type="protein sequence ID" value="KAL1506546.1"/>
    <property type="molecule type" value="Genomic_DNA"/>
</dbReference>
<dbReference type="Proteomes" id="UP001566132">
    <property type="component" value="Unassembled WGS sequence"/>
</dbReference>
<feature type="region of interest" description="Disordered" evidence="1">
    <location>
        <begin position="33"/>
        <end position="61"/>
    </location>
</feature>
<dbReference type="AlphaFoldDB" id="A0ABD1EZR7"/>